<dbReference type="EMBL" id="FNVR01000004">
    <property type="protein sequence ID" value="SEF71241.1"/>
    <property type="molecule type" value="Genomic_DNA"/>
</dbReference>
<proteinExistence type="predicted"/>
<sequence length="401" mass="46682">MKRAIILGAGASKSYNKSKTGVKMPVALDFFETFRKLEISENPWVLIGHLINYISDRDKVDALQFLNFSEDIELLHSEIQKKLYKALHRGNIFRHPDGIQQLKAYNELIFLFVSVINEIQNGDESLTHKNLAKQLSTRDSIITFNWDTLMDRALMKETDWNSGNGYFVQPSAVFRDDWIYNDDQSIERNFPKLLKLHGSSNWITSHIIPSKEGKFELSQETNVEDFYVFERATKPYATYAGRYMSGYEEFSYGYYPPNLPLIGKPAPEGYTIVKSRIKNPLMPEGKSNDKGLYSMPLIIPPVKNKEYDLFGTLFTRVWAEAQREIENAEEIYIIGYSFPVTDIRTDQLFKSAFLKRKTFPKIIIHNPNPDLIFERFTFDYGIPSSYIIVKKEYFDETFKFE</sequence>
<keyword evidence="2" id="KW-1185">Reference proteome</keyword>
<gene>
    <name evidence="1" type="ORF">SAMN03080598_01108</name>
</gene>
<evidence type="ECO:0000313" key="1">
    <source>
        <dbReference type="EMBL" id="SEF71241.1"/>
    </source>
</evidence>
<dbReference type="Proteomes" id="UP000236736">
    <property type="component" value="Unassembled WGS sequence"/>
</dbReference>
<accession>A0A1H5UA88</accession>
<reference evidence="2" key="1">
    <citation type="submission" date="2016-10" db="EMBL/GenBank/DDBJ databases">
        <authorList>
            <person name="Varghese N."/>
            <person name="Submissions S."/>
        </authorList>
    </citation>
    <scope>NUCLEOTIDE SEQUENCE [LARGE SCALE GENOMIC DNA]</scope>
    <source>
        <strain evidence="2">DSM 17298</strain>
    </source>
</reference>
<organism evidence="1 2">
    <name type="scientific">Algoriphagus boritolerans DSM 17298 = JCM 18970</name>
    <dbReference type="NCBI Taxonomy" id="1120964"/>
    <lineage>
        <taxon>Bacteria</taxon>
        <taxon>Pseudomonadati</taxon>
        <taxon>Bacteroidota</taxon>
        <taxon>Cytophagia</taxon>
        <taxon>Cytophagales</taxon>
        <taxon>Cyclobacteriaceae</taxon>
        <taxon>Algoriphagus</taxon>
    </lineage>
</organism>
<dbReference type="RefSeq" id="WP_103923796.1">
    <property type="nucleotide sequence ID" value="NZ_FNVR01000004.1"/>
</dbReference>
<protein>
    <submittedName>
        <fullName evidence="1">SIR2-like domain-containing protein</fullName>
    </submittedName>
</protein>
<evidence type="ECO:0000313" key="2">
    <source>
        <dbReference type="Proteomes" id="UP000236736"/>
    </source>
</evidence>
<dbReference type="OrthoDB" id="7054911at2"/>
<dbReference type="AlphaFoldDB" id="A0A1H5UA88"/>
<name>A0A1H5UA88_9BACT</name>